<protein>
    <submittedName>
        <fullName evidence="1">Uncharacterized protein</fullName>
    </submittedName>
</protein>
<comment type="caution">
    <text evidence="1">The sequence shown here is derived from an EMBL/GenBank/DDBJ whole genome shotgun (WGS) entry which is preliminary data.</text>
</comment>
<gene>
    <name evidence="1" type="ORF">DWX06_13750</name>
</gene>
<dbReference type="AlphaFoldDB" id="A0A412Q0W3"/>
<organism evidence="1 2">
    <name type="scientific">Agathobacter rectalis</name>
    <dbReference type="NCBI Taxonomy" id="39491"/>
    <lineage>
        <taxon>Bacteria</taxon>
        <taxon>Bacillati</taxon>
        <taxon>Bacillota</taxon>
        <taxon>Clostridia</taxon>
        <taxon>Lachnospirales</taxon>
        <taxon>Lachnospiraceae</taxon>
        <taxon>Agathobacter</taxon>
    </lineage>
</organism>
<proteinExistence type="predicted"/>
<name>A0A412Q0W3_9FIRM</name>
<dbReference type="RefSeq" id="WP_118004413.1">
    <property type="nucleotide sequence ID" value="NZ_QRXF01000020.1"/>
</dbReference>
<evidence type="ECO:0000313" key="1">
    <source>
        <dbReference type="EMBL" id="RGT78882.1"/>
    </source>
</evidence>
<dbReference type="Proteomes" id="UP000284296">
    <property type="component" value="Unassembled WGS sequence"/>
</dbReference>
<accession>A0A412Q0W3</accession>
<dbReference type="EMBL" id="QRXG01000031">
    <property type="protein sequence ID" value="RGT78882.1"/>
    <property type="molecule type" value="Genomic_DNA"/>
</dbReference>
<evidence type="ECO:0000313" key="2">
    <source>
        <dbReference type="Proteomes" id="UP000284296"/>
    </source>
</evidence>
<reference evidence="1 2" key="1">
    <citation type="submission" date="2018-08" db="EMBL/GenBank/DDBJ databases">
        <title>A genome reference for cultivated species of the human gut microbiota.</title>
        <authorList>
            <person name="Zou Y."/>
            <person name="Xue W."/>
            <person name="Luo G."/>
        </authorList>
    </citation>
    <scope>NUCLEOTIDE SEQUENCE [LARGE SCALE GENOMIC DNA]</scope>
    <source>
        <strain evidence="1 2">AF18-16LB</strain>
    </source>
</reference>
<sequence length="601" mass="65409">MAEYSKLYITNNGQALMAKMIAGSGNIDFTKVCSSSTQYTESQLQALTALSNIKQTTLVSKVTRTNEVAIKIDAAYSNVDLKEGYYMRTLGLYAVDPDKGEILYAVCIEKSNNCYMPPYNGVTVSAAYLQLYTTVGNADSVSLAVSPGAYATVGDIQALEKEIADLKAYVGYSDGDIYGVEVDFENKKFTRLAGAVNRSAGSGFDGINAFGGRKRCNLTNDGRVAAYYGEAGFSTTGKLTQAVDRNPVGTESPDENLKFSAGTIVQVMVEQPKFYYKVVPLKTEKRTKGAITRKIRYYVSDTPKAGFKLHPAFIVNGQENDVAYLAAFEGSLWDASASAYILDDSQVADFAADMLCSIANAKPLSGLTQNATRANIRKLAEKRGTGWEQGVVQTASASQMLMLIEYATFNMQSVIGNGAVSKTDDGKTSMTENTGATITLGNASGSVVNANGIQIVSYRGEENFWGNIWWWIDGINHYANATTGECETYVADHGFADDIKAAPYEDTGMTAKYGNGYISAFCYSEDFDWLFLPGEFNGNTALPVGDHCWNQNGTGWRVAILGAHWSDGLYAGAFYWYLNYASSHRYRYIGGRLVYRKKVAA</sequence>